<dbReference type="OrthoDB" id="9780160at2"/>
<protein>
    <submittedName>
        <fullName evidence="3">MATE family efflux transporter</fullName>
    </submittedName>
</protein>
<dbReference type="KEGG" id="slaa:EUU25_08935"/>
<feature type="transmembrane region" description="Helical" evidence="2">
    <location>
        <begin position="278"/>
        <end position="299"/>
    </location>
</feature>
<dbReference type="GO" id="GO:0005886">
    <property type="term" value="C:plasma membrane"/>
    <property type="evidence" value="ECO:0007669"/>
    <property type="project" value="TreeGrafter"/>
</dbReference>
<feature type="transmembrane region" description="Helical" evidence="2">
    <location>
        <begin position="59"/>
        <end position="79"/>
    </location>
</feature>
<feature type="transmembrane region" description="Helical" evidence="2">
    <location>
        <begin position="20"/>
        <end position="47"/>
    </location>
</feature>
<dbReference type="PANTHER" id="PTHR43298:SF2">
    <property type="entry name" value="FMN_FAD EXPORTER YEEO-RELATED"/>
    <property type="match status" value="1"/>
</dbReference>
<accession>A0A6I6LE71</accession>
<dbReference type="EMBL" id="CP035733">
    <property type="protein sequence ID" value="QGY80732.1"/>
    <property type="molecule type" value="Genomic_DNA"/>
</dbReference>
<feature type="transmembrane region" description="Helical" evidence="2">
    <location>
        <begin position="100"/>
        <end position="118"/>
    </location>
</feature>
<dbReference type="NCBIfam" id="TIGR00797">
    <property type="entry name" value="matE"/>
    <property type="match status" value="1"/>
</dbReference>
<feature type="transmembrane region" description="Helical" evidence="2">
    <location>
        <begin position="245"/>
        <end position="272"/>
    </location>
</feature>
<keyword evidence="1" id="KW-0813">Transport</keyword>
<name>A0A6I6LE71_9SPHN</name>
<gene>
    <name evidence="3" type="ORF">EUU25_08935</name>
</gene>
<dbReference type="Pfam" id="PF01554">
    <property type="entry name" value="MatE"/>
    <property type="match status" value="2"/>
</dbReference>
<dbReference type="AlphaFoldDB" id="A0A6I6LE71"/>
<feature type="transmembrane region" description="Helical" evidence="2">
    <location>
        <begin position="320"/>
        <end position="342"/>
    </location>
</feature>
<dbReference type="CDD" id="cd13131">
    <property type="entry name" value="MATE_NorM_like"/>
    <property type="match status" value="1"/>
</dbReference>
<feature type="transmembrane region" description="Helical" evidence="2">
    <location>
        <begin position="427"/>
        <end position="450"/>
    </location>
</feature>
<dbReference type="GO" id="GO:0015297">
    <property type="term" value="F:antiporter activity"/>
    <property type="evidence" value="ECO:0007669"/>
    <property type="project" value="InterPro"/>
</dbReference>
<keyword evidence="4" id="KW-1185">Reference proteome</keyword>
<evidence type="ECO:0000256" key="1">
    <source>
        <dbReference type="ARBA" id="ARBA00022448"/>
    </source>
</evidence>
<organism evidence="3 4">
    <name type="scientific">Sphingorhabdus lacus</name>
    <dbReference type="NCBI Taxonomy" id="392610"/>
    <lineage>
        <taxon>Bacteria</taxon>
        <taxon>Pseudomonadati</taxon>
        <taxon>Pseudomonadota</taxon>
        <taxon>Alphaproteobacteria</taxon>
        <taxon>Sphingomonadales</taxon>
        <taxon>Sphingomonadaceae</taxon>
        <taxon>Sphingorhabdus</taxon>
    </lineage>
</organism>
<dbReference type="GO" id="GO:0042910">
    <property type="term" value="F:xenobiotic transmembrane transporter activity"/>
    <property type="evidence" value="ECO:0007669"/>
    <property type="project" value="InterPro"/>
</dbReference>
<feature type="transmembrane region" description="Helical" evidence="2">
    <location>
        <begin position="398"/>
        <end position="421"/>
    </location>
</feature>
<dbReference type="PANTHER" id="PTHR43298">
    <property type="entry name" value="MULTIDRUG RESISTANCE PROTEIN NORM-RELATED"/>
    <property type="match status" value="1"/>
</dbReference>
<evidence type="ECO:0000313" key="3">
    <source>
        <dbReference type="EMBL" id="QGY80732.1"/>
    </source>
</evidence>
<dbReference type="Proteomes" id="UP000428803">
    <property type="component" value="Chromosome"/>
</dbReference>
<keyword evidence="2" id="KW-0812">Transmembrane</keyword>
<proteinExistence type="predicted"/>
<sequence>MIGVRFAPLWRAEFRATQRLALPLILTNLSLTLIGATDVVMIGWLGANELAAASLGSSLIMTTVIFCMGLITATAPMMASERGRKAHSVRDLRRTFRQGLWVSVVISSLVWLVLWQTAPILRMLGQNEDLASLAGTYVRACMWSILPYLWVLLIRNFLSVMERPGWSLVVGIAGVFVNAGCNYALMFGGFGLPAMGLVGAGIGSVLANLFMLLAMMAILRMHPRFRRYSLFGRWWRSDWARFRTLWKFGVPIGVAMALEDAIFIVAVMMMGWFGPNTLAAHAIALQIGSIAFMVPLGLAQAATVRIGIGFGRQDHGLIRRAGWTAFFLTIAFMVGMALLIATQRDLLVSLFMSAEHPAHSEIAELAVSFLGIAALIQIADGVQVVCTGMLRGLHDTRWPMIFAFSGYSVWGIGFGAWLAFARGWEGLGIWVGLGSGISVVALLVLGRWLLRYRLGLLPASSGHN</sequence>
<feature type="transmembrane region" description="Helical" evidence="2">
    <location>
        <begin position="165"/>
        <end position="185"/>
    </location>
</feature>
<dbReference type="InterPro" id="IPR050222">
    <property type="entry name" value="MATE_MdtK"/>
</dbReference>
<feature type="transmembrane region" description="Helical" evidence="2">
    <location>
        <begin position="130"/>
        <end position="153"/>
    </location>
</feature>
<evidence type="ECO:0000256" key="2">
    <source>
        <dbReference type="SAM" id="Phobius"/>
    </source>
</evidence>
<keyword evidence="2" id="KW-0472">Membrane</keyword>
<evidence type="ECO:0000313" key="4">
    <source>
        <dbReference type="Proteomes" id="UP000428803"/>
    </source>
</evidence>
<reference evidence="4" key="1">
    <citation type="submission" date="2019-01" db="EMBL/GenBank/DDBJ databases">
        <title>Sphingorhabdus lacus sp.nov., isolated from an oligotrophic freshwater lake.</title>
        <authorList>
            <person name="Park M."/>
        </authorList>
    </citation>
    <scope>NUCLEOTIDE SEQUENCE [LARGE SCALE GENOMIC DNA]</scope>
    <source>
        <strain evidence="4">IMCC1753</strain>
    </source>
</reference>
<keyword evidence="2" id="KW-1133">Transmembrane helix</keyword>
<feature type="transmembrane region" description="Helical" evidence="2">
    <location>
        <begin position="197"/>
        <end position="219"/>
    </location>
</feature>
<dbReference type="InterPro" id="IPR002528">
    <property type="entry name" value="MATE_fam"/>
</dbReference>